<organism evidence="3 4">
    <name type="scientific">Xenorhabdus kozodoii</name>
    <dbReference type="NCBI Taxonomy" id="351676"/>
    <lineage>
        <taxon>Bacteria</taxon>
        <taxon>Pseudomonadati</taxon>
        <taxon>Pseudomonadota</taxon>
        <taxon>Gammaproteobacteria</taxon>
        <taxon>Enterobacterales</taxon>
        <taxon>Morganellaceae</taxon>
        <taxon>Xenorhabdus</taxon>
    </lineage>
</organism>
<dbReference type="Proteomes" id="UP000221101">
    <property type="component" value="Unassembled WGS sequence"/>
</dbReference>
<dbReference type="Gene3D" id="1.20.1050.10">
    <property type="match status" value="1"/>
</dbReference>
<reference evidence="3 4" key="1">
    <citation type="journal article" date="2017" name="Nat. Microbiol.">
        <title>Natural product diversity associated with the nematode symbionts Photorhabdus and Xenorhabdus.</title>
        <authorList>
            <person name="Tobias N.J."/>
            <person name="Wolff H."/>
            <person name="Djahanschiri B."/>
            <person name="Grundmann F."/>
            <person name="Kronenwerth M."/>
            <person name="Shi Y.M."/>
            <person name="Simonyi S."/>
            <person name="Grun P."/>
            <person name="Shapiro-Ilan D."/>
            <person name="Pidot S.J."/>
            <person name="Stinear T.P."/>
            <person name="Ebersberger I."/>
            <person name="Bode H.B."/>
        </authorList>
    </citation>
    <scope>NUCLEOTIDE SEQUENCE [LARGE SCALE GENOMIC DNA]</scope>
    <source>
        <strain evidence="3 4">DSM 17907</strain>
    </source>
</reference>
<dbReference type="Gene3D" id="3.40.30.10">
    <property type="entry name" value="Glutaredoxin"/>
    <property type="match status" value="1"/>
</dbReference>
<comment type="caution">
    <text evidence="3">The sequence shown here is derived from an EMBL/GenBank/DDBJ whole genome shotgun (WGS) entry which is preliminary data.</text>
</comment>
<evidence type="ECO:0000313" key="4">
    <source>
        <dbReference type="Proteomes" id="UP000221101"/>
    </source>
</evidence>
<dbReference type="CDD" id="cd03057">
    <property type="entry name" value="GST_N_Beta"/>
    <property type="match status" value="1"/>
</dbReference>
<dbReference type="EMBL" id="NJCX01000013">
    <property type="protein sequence ID" value="PHM73259.1"/>
    <property type="molecule type" value="Genomic_DNA"/>
</dbReference>
<keyword evidence="3" id="KW-0808">Transferase</keyword>
<dbReference type="PROSITE" id="PS50405">
    <property type="entry name" value="GST_CTER"/>
    <property type="match status" value="1"/>
</dbReference>
<evidence type="ECO:0000259" key="2">
    <source>
        <dbReference type="PROSITE" id="PS50405"/>
    </source>
</evidence>
<evidence type="ECO:0000313" key="3">
    <source>
        <dbReference type="EMBL" id="PHM73259.1"/>
    </source>
</evidence>
<feature type="domain" description="GST N-terminal" evidence="1">
    <location>
        <begin position="1"/>
        <end position="83"/>
    </location>
</feature>
<gene>
    <name evidence="3" type="ORF">Xkoz_02150</name>
</gene>
<name>A0A2D0LC45_9GAMM</name>
<dbReference type="InterPro" id="IPR040079">
    <property type="entry name" value="Glutathione_S-Trfase"/>
</dbReference>
<dbReference type="InterPro" id="IPR010987">
    <property type="entry name" value="Glutathione-S-Trfase_C-like"/>
</dbReference>
<proteinExistence type="predicted"/>
<dbReference type="InterPro" id="IPR036282">
    <property type="entry name" value="Glutathione-S-Trfase_C_sf"/>
</dbReference>
<dbReference type="GO" id="GO:0016740">
    <property type="term" value="F:transferase activity"/>
    <property type="evidence" value="ECO:0007669"/>
    <property type="project" value="UniProtKB-KW"/>
</dbReference>
<feature type="domain" description="GST C-terminal" evidence="2">
    <location>
        <begin position="89"/>
        <end position="213"/>
    </location>
</feature>
<dbReference type="InterPro" id="IPR004045">
    <property type="entry name" value="Glutathione_S-Trfase_N"/>
</dbReference>
<accession>A0A2D0LC45</accession>
<dbReference type="SUPFAM" id="SSF47616">
    <property type="entry name" value="GST C-terminal domain-like"/>
    <property type="match status" value="1"/>
</dbReference>
<dbReference type="Pfam" id="PF02798">
    <property type="entry name" value="GST_N"/>
    <property type="match status" value="1"/>
</dbReference>
<dbReference type="PANTHER" id="PTHR44051:SF8">
    <property type="entry name" value="GLUTATHIONE S-TRANSFERASE GSTA"/>
    <property type="match status" value="1"/>
</dbReference>
<dbReference type="SUPFAM" id="SSF52833">
    <property type="entry name" value="Thioredoxin-like"/>
    <property type="match status" value="1"/>
</dbReference>
<sequence length="214" mass="25004">MWRLYYSPGTISLAPHIILNEVNINFEPIRVKIADNIWKNYHTIEFLQINPQGLVPALEIDGEILTESLAISLFIARRKPNSCLIPAVGTMTEARYIELLSWLVTSAHRNIGAYFRPENLVYDLEVHDHLRKFSQNKIPFLAKYIESLLSPNTQYTKGECFSLIDPFLLVYYNWFHEIGLDMEEYPKWKKITYNILNRDSVIKTLDTENIKIIV</sequence>
<keyword evidence="4" id="KW-1185">Reference proteome</keyword>
<protein>
    <submittedName>
        <fullName evidence="3">Glutathione S-transferase</fullName>
    </submittedName>
</protein>
<evidence type="ECO:0000259" key="1">
    <source>
        <dbReference type="PROSITE" id="PS50404"/>
    </source>
</evidence>
<dbReference type="SFLD" id="SFLDS00019">
    <property type="entry name" value="Glutathione_Transferase_(cytos"/>
    <property type="match status" value="1"/>
</dbReference>
<dbReference type="PANTHER" id="PTHR44051">
    <property type="entry name" value="GLUTATHIONE S-TRANSFERASE-RELATED"/>
    <property type="match status" value="1"/>
</dbReference>
<dbReference type="PROSITE" id="PS50404">
    <property type="entry name" value="GST_NTER"/>
    <property type="match status" value="1"/>
</dbReference>
<dbReference type="InterPro" id="IPR036249">
    <property type="entry name" value="Thioredoxin-like_sf"/>
</dbReference>
<dbReference type="RefSeq" id="WP_099142143.1">
    <property type="nucleotide sequence ID" value="NZ_CAWNOR010000035.1"/>
</dbReference>
<dbReference type="AlphaFoldDB" id="A0A2D0LC45"/>
<dbReference type="OrthoDB" id="8772754at2"/>